<dbReference type="GO" id="GO:0005737">
    <property type="term" value="C:cytoplasm"/>
    <property type="evidence" value="ECO:0007669"/>
    <property type="project" value="TreeGrafter"/>
</dbReference>
<keyword evidence="8" id="KW-0675">Receptor</keyword>
<feature type="transmembrane region" description="Helical" evidence="11">
    <location>
        <begin position="198"/>
        <end position="221"/>
    </location>
</feature>
<keyword evidence="3 11" id="KW-0812">Transmembrane</keyword>
<keyword evidence="2" id="KW-1003">Cell membrane</keyword>
<dbReference type="STRING" id="10036.ENSMAUP00000004407"/>
<dbReference type="SUPFAM" id="SSF81321">
    <property type="entry name" value="Family A G protein-coupled receptor-like"/>
    <property type="match status" value="1"/>
</dbReference>
<feature type="transmembrane region" description="Helical" evidence="11">
    <location>
        <begin position="242"/>
        <end position="263"/>
    </location>
</feature>
<evidence type="ECO:0000313" key="14">
    <source>
        <dbReference type="RefSeq" id="XP_012972433.1"/>
    </source>
</evidence>
<protein>
    <submittedName>
        <fullName evidence="14">C-C chemokine receptor-like 2</fullName>
    </submittedName>
</protein>
<dbReference type="PANTHER" id="PTHR10489:SF655">
    <property type="entry name" value="C-C CHEMOKINE RECEPTOR-LIKE 2"/>
    <property type="match status" value="1"/>
</dbReference>
<evidence type="ECO:0000313" key="13">
    <source>
        <dbReference type="Proteomes" id="UP000886700"/>
    </source>
</evidence>
<dbReference type="InterPro" id="IPR017452">
    <property type="entry name" value="GPCR_Rhodpsn_7TM"/>
</dbReference>
<accession>A0A1U8C9G1</accession>
<keyword evidence="7" id="KW-1015">Disulfide bond</keyword>
<sequence length="357" mass="40298">MDSYTVAPEDDYDVLIQDDLDSHEMEQALTPELLSAQQVLQFCCSVFAVGLLDNALAVFILVKYKGLKNVGNIYFLNLAVSNLCFLLPLPFWAHTATHGGSPGNATCNVLVGLHSTGLYSETLFNILLLVLGYKLFSQGTLSSTFMTVPGGVVTSILAWTMAIALSLPESVFYQPRMERQKHKCAFGKPHFLLVEEPFWKYFLTSKMNILVLGFPLVVFILCCGQMRKTQAFRERQNDLRKLGFVIMAVFLLMWAPYNIVLFLSEFQEHLSLQDEKSSYLLDASVQVTQLIAITHCCVNPLLCLLFDKAFTRYLCSLFPRCNDTPFQSGGDSQRATPRRGHDQPFELYTSLHQRQDI</sequence>
<organism evidence="13 14">
    <name type="scientific">Mesocricetus auratus</name>
    <name type="common">Golden hamster</name>
    <dbReference type="NCBI Taxonomy" id="10036"/>
    <lineage>
        <taxon>Eukaryota</taxon>
        <taxon>Metazoa</taxon>
        <taxon>Chordata</taxon>
        <taxon>Craniata</taxon>
        <taxon>Vertebrata</taxon>
        <taxon>Euteleostomi</taxon>
        <taxon>Mammalia</taxon>
        <taxon>Eutheria</taxon>
        <taxon>Euarchontoglires</taxon>
        <taxon>Glires</taxon>
        <taxon>Rodentia</taxon>
        <taxon>Myomorpha</taxon>
        <taxon>Muroidea</taxon>
        <taxon>Cricetidae</taxon>
        <taxon>Cricetinae</taxon>
        <taxon>Mesocricetus</taxon>
    </lineage>
</organism>
<reference evidence="14" key="1">
    <citation type="submission" date="2025-08" db="UniProtKB">
        <authorList>
            <consortium name="RefSeq"/>
        </authorList>
    </citation>
    <scope>IDENTIFICATION</scope>
    <source>
        <tissue evidence="14">Liver</tissue>
    </source>
</reference>
<evidence type="ECO:0000256" key="10">
    <source>
        <dbReference type="ARBA" id="ARBA00023224"/>
    </source>
</evidence>
<gene>
    <name evidence="14" type="primary">Ccrl2</name>
</gene>
<dbReference type="eggNOG" id="KOG3656">
    <property type="taxonomic scope" value="Eukaryota"/>
</dbReference>
<evidence type="ECO:0000256" key="9">
    <source>
        <dbReference type="ARBA" id="ARBA00023180"/>
    </source>
</evidence>
<keyword evidence="13" id="KW-1185">Reference proteome</keyword>
<evidence type="ECO:0000256" key="5">
    <source>
        <dbReference type="ARBA" id="ARBA00023040"/>
    </source>
</evidence>
<keyword evidence="5" id="KW-0297">G-protein coupled receptor</keyword>
<dbReference type="AlphaFoldDB" id="A0A1U8C9G1"/>
<feature type="transmembrane region" description="Helical" evidence="11">
    <location>
        <begin position="39"/>
        <end position="62"/>
    </location>
</feature>
<dbReference type="InterPro" id="IPR000276">
    <property type="entry name" value="GPCR_Rhodpsn"/>
</dbReference>
<dbReference type="GO" id="GO:0060326">
    <property type="term" value="P:cell chemotaxis"/>
    <property type="evidence" value="ECO:0007669"/>
    <property type="project" value="TreeGrafter"/>
</dbReference>
<dbReference type="InterPro" id="IPR050119">
    <property type="entry name" value="CCR1-9-like"/>
</dbReference>
<dbReference type="Gene3D" id="1.20.1070.10">
    <property type="entry name" value="Rhodopsin 7-helix transmembrane proteins"/>
    <property type="match status" value="1"/>
</dbReference>
<name>A0A1U8C9G1_MESAU</name>
<evidence type="ECO:0000259" key="12">
    <source>
        <dbReference type="PROSITE" id="PS50262"/>
    </source>
</evidence>
<evidence type="ECO:0000256" key="1">
    <source>
        <dbReference type="ARBA" id="ARBA00004651"/>
    </source>
</evidence>
<keyword evidence="4 11" id="KW-1133">Transmembrane helix</keyword>
<dbReference type="OrthoDB" id="9802979at2759"/>
<proteinExistence type="predicted"/>
<evidence type="ECO:0000256" key="3">
    <source>
        <dbReference type="ARBA" id="ARBA00022692"/>
    </source>
</evidence>
<dbReference type="GO" id="GO:0006955">
    <property type="term" value="P:immune response"/>
    <property type="evidence" value="ECO:0007669"/>
    <property type="project" value="TreeGrafter"/>
</dbReference>
<dbReference type="PRINTS" id="PR00657">
    <property type="entry name" value="CCCHEMOKINER"/>
</dbReference>
<comment type="subcellular location">
    <subcellularLocation>
        <location evidence="1">Cell membrane</location>
        <topology evidence="1">Multi-pass membrane protein</topology>
    </subcellularLocation>
</comment>
<evidence type="ECO:0000256" key="7">
    <source>
        <dbReference type="ARBA" id="ARBA00023157"/>
    </source>
</evidence>
<dbReference type="CTD" id="9034"/>
<dbReference type="GO" id="GO:0006954">
    <property type="term" value="P:inflammatory response"/>
    <property type="evidence" value="ECO:0007669"/>
    <property type="project" value="TreeGrafter"/>
</dbReference>
<dbReference type="GO" id="GO:0007204">
    <property type="term" value="P:positive regulation of cytosolic calcium ion concentration"/>
    <property type="evidence" value="ECO:0007669"/>
    <property type="project" value="TreeGrafter"/>
</dbReference>
<dbReference type="Pfam" id="PF00001">
    <property type="entry name" value="7tm_1"/>
    <property type="match status" value="1"/>
</dbReference>
<feature type="transmembrane region" description="Helical" evidence="11">
    <location>
        <begin position="74"/>
        <end position="93"/>
    </location>
</feature>
<dbReference type="PRINTS" id="PR00237">
    <property type="entry name" value="GPCRRHODOPSN"/>
</dbReference>
<evidence type="ECO:0000256" key="6">
    <source>
        <dbReference type="ARBA" id="ARBA00023136"/>
    </source>
</evidence>
<evidence type="ECO:0000256" key="8">
    <source>
        <dbReference type="ARBA" id="ARBA00023170"/>
    </source>
</evidence>
<feature type="transmembrane region" description="Helical" evidence="11">
    <location>
        <begin position="283"/>
        <end position="306"/>
    </location>
</feature>
<evidence type="ECO:0000256" key="2">
    <source>
        <dbReference type="ARBA" id="ARBA00022475"/>
    </source>
</evidence>
<dbReference type="GeneID" id="101831764"/>
<keyword evidence="6 11" id="KW-0472">Membrane</keyword>
<dbReference type="GO" id="GO:0019722">
    <property type="term" value="P:calcium-mediated signaling"/>
    <property type="evidence" value="ECO:0007669"/>
    <property type="project" value="TreeGrafter"/>
</dbReference>
<dbReference type="RefSeq" id="XP_012972433.1">
    <property type="nucleotide sequence ID" value="XM_013116979.3"/>
</dbReference>
<dbReference type="PANTHER" id="PTHR10489">
    <property type="entry name" value="CELL ADHESION MOLECULE"/>
    <property type="match status" value="1"/>
</dbReference>
<dbReference type="GO" id="GO:0016493">
    <property type="term" value="F:C-C chemokine receptor activity"/>
    <property type="evidence" value="ECO:0007669"/>
    <property type="project" value="TreeGrafter"/>
</dbReference>
<keyword evidence="10" id="KW-0807">Transducer</keyword>
<dbReference type="PROSITE" id="PS50262">
    <property type="entry name" value="G_PROTEIN_RECEP_F1_2"/>
    <property type="match status" value="1"/>
</dbReference>
<dbReference type="GO" id="GO:0019957">
    <property type="term" value="F:C-C chemokine binding"/>
    <property type="evidence" value="ECO:0007669"/>
    <property type="project" value="TreeGrafter"/>
</dbReference>
<dbReference type="KEGG" id="maua:101831764"/>
<feature type="transmembrane region" description="Helical" evidence="11">
    <location>
        <begin position="148"/>
        <end position="167"/>
    </location>
</feature>
<dbReference type="Proteomes" id="UP000886700">
    <property type="component" value="Unplaced"/>
</dbReference>
<keyword evidence="9" id="KW-0325">Glycoprotein</keyword>
<dbReference type="InterPro" id="IPR000355">
    <property type="entry name" value="Chemokine_rcpt"/>
</dbReference>
<dbReference type="CDD" id="cd15171">
    <property type="entry name" value="7tmA_CCRL2"/>
    <property type="match status" value="1"/>
</dbReference>
<feature type="transmembrane region" description="Helical" evidence="11">
    <location>
        <begin position="118"/>
        <end position="136"/>
    </location>
</feature>
<feature type="domain" description="G-protein coupled receptors family 1 profile" evidence="12">
    <location>
        <begin position="53"/>
        <end position="303"/>
    </location>
</feature>
<evidence type="ECO:0000256" key="11">
    <source>
        <dbReference type="SAM" id="Phobius"/>
    </source>
</evidence>
<dbReference type="FunFam" id="1.20.1070.10:FF:000130">
    <property type="entry name" value="Chemokine (C-C motif) receptor 2"/>
    <property type="match status" value="1"/>
</dbReference>
<evidence type="ECO:0000256" key="4">
    <source>
        <dbReference type="ARBA" id="ARBA00022989"/>
    </source>
</evidence>
<dbReference type="GO" id="GO:0009897">
    <property type="term" value="C:external side of plasma membrane"/>
    <property type="evidence" value="ECO:0007669"/>
    <property type="project" value="TreeGrafter"/>
</dbReference>